<keyword evidence="2" id="KW-1185">Reference proteome</keyword>
<name>A0A023B6E9_GRENI</name>
<dbReference type="GeneID" id="22912923"/>
<dbReference type="VEuPathDB" id="CryptoDB:GNI_080720"/>
<proteinExistence type="predicted"/>
<comment type="caution">
    <text evidence="1">The sequence shown here is derived from an EMBL/GenBank/DDBJ whole genome shotgun (WGS) entry which is preliminary data.</text>
</comment>
<reference evidence="1" key="1">
    <citation type="submission" date="2013-12" db="EMBL/GenBank/DDBJ databases">
        <authorList>
            <person name="Omoto C.K."/>
            <person name="Sibley D."/>
            <person name="Venepally P."/>
            <person name="Hadjithomas M."/>
            <person name="Karamycheva S."/>
            <person name="Brunk B."/>
            <person name="Roos D."/>
            <person name="Caler E."/>
            <person name="Lorenzi H."/>
        </authorList>
    </citation>
    <scope>NUCLEOTIDE SEQUENCE</scope>
</reference>
<evidence type="ECO:0000313" key="1">
    <source>
        <dbReference type="EMBL" id="EZG66409.1"/>
    </source>
</evidence>
<evidence type="ECO:0000313" key="2">
    <source>
        <dbReference type="Proteomes" id="UP000019763"/>
    </source>
</evidence>
<dbReference type="Proteomes" id="UP000019763">
    <property type="component" value="Unassembled WGS sequence"/>
</dbReference>
<gene>
    <name evidence="1" type="ORF">GNI_080720</name>
</gene>
<dbReference type="EMBL" id="AFNH02000605">
    <property type="protein sequence ID" value="EZG66409.1"/>
    <property type="molecule type" value="Genomic_DNA"/>
</dbReference>
<sequence>MAGCVALALNRRFWKRLTRREQE</sequence>
<accession>A0A023B6E9</accession>
<protein>
    <submittedName>
        <fullName evidence="1">Uncharacterized protein</fullName>
    </submittedName>
</protein>
<dbReference type="RefSeq" id="XP_011134001.1">
    <property type="nucleotide sequence ID" value="XM_011135699.1"/>
</dbReference>
<dbReference type="AlphaFoldDB" id="A0A023B6E9"/>
<organism evidence="1 2">
    <name type="scientific">Gregarina niphandrodes</name>
    <name type="common">Septate eugregarine</name>
    <dbReference type="NCBI Taxonomy" id="110365"/>
    <lineage>
        <taxon>Eukaryota</taxon>
        <taxon>Sar</taxon>
        <taxon>Alveolata</taxon>
        <taxon>Apicomplexa</taxon>
        <taxon>Conoidasida</taxon>
        <taxon>Gregarinasina</taxon>
        <taxon>Eugregarinorida</taxon>
        <taxon>Gregarinidae</taxon>
        <taxon>Gregarina</taxon>
    </lineage>
</organism>